<name>A0A8S0XJ45_CYCAE</name>
<organism evidence="2 3">
    <name type="scientific">Cyclocybe aegerita</name>
    <name type="common">Black poplar mushroom</name>
    <name type="synonym">Agrocybe aegerita</name>
    <dbReference type="NCBI Taxonomy" id="1973307"/>
    <lineage>
        <taxon>Eukaryota</taxon>
        <taxon>Fungi</taxon>
        <taxon>Dikarya</taxon>
        <taxon>Basidiomycota</taxon>
        <taxon>Agaricomycotina</taxon>
        <taxon>Agaricomycetes</taxon>
        <taxon>Agaricomycetidae</taxon>
        <taxon>Agaricales</taxon>
        <taxon>Agaricineae</taxon>
        <taxon>Bolbitiaceae</taxon>
        <taxon>Cyclocybe</taxon>
    </lineage>
</organism>
<gene>
    <name evidence="2" type="ORF">AAE3_LOCUS6373</name>
</gene>
<protein>
    <submittedName>
        <fullName evidence="2">Uncharacterized protein</fullName>
    </submittedName>
</protein>
<feature type="compositionally biased region" description="Basic and acidic residues" evidence="1">
    <location>
        <begin position="92"/>
        <end position="108"/>
    </location>
</feature>
<reference evidence="2 3" key="1">
    <citation type="submission" date="2020-01" db="EMBL/GenBank/DDBJ databases">
        <authorList>
            <person name="Gupta K D."/>
        </authorList>
    </citation>
    <scope>NUCLEOTIDE SEQUENCE [LARGE SCALE GENOMIC DNA]</scope>
</reference>
<dbReference type="EMBL" id="CACVBS010000043">
    <property type="protein sequence ID" value="CAA7264089.1"/>
    <property type="molecule type" value="Genomic_DNA"/>
</dbReference>
<feature type="compositionally biased region" description="Pro residues" evidence="1">
    <location>
        <begin position="73"/>
        <end position="82"/>
    </location>
</feature>
<feature type="region of interest" description="Disordered" evidence="1">
    <location>
        <begin position="272"/>
        <end position="310"/>
    </location>
</feature>
<accession>A0A8S0XJ45</accession>
<evidence type="ECO:0000313" key="2">
    <source>
        <dbReference type="EMBL" id="CAA7264089.1"/>
    </source>
</evidence>
<feature type="region of interest" description="Disordered" evidence="1">
    <location>
        <begin position="56"/>
        <end position="139"/>
    </location>
</feature>
<proteinExistence type="predicted"/>
<comment type="caution">
    <text evidence="2">The sequence shown here is derived from an EMBL/GenBank/DDBJ whole genome shotgun (WGS) entry which is preliminary data.</text>
</comment>
<keyword evidence="3" id="KW-1185">Reference proteome</keyword>
<sequence>MAVQIITPRGVLLGIGLDAVARDHFIEFLFENGHMNMPRDDPRLWRLMFPHPGLPGDHDSHSGHTASSSVLLPQPPCPPLSPQPLHLSSIKETLENETQTHQDEDRALGDLSEPGINASHPKNARSMPVDSSEPPVTPHDGSLPWEVLGHTSTTTSANPNLAPAPTPEFCYKVVLKNPNTHIFDSSNLFFGSGGSLDPPDLDKCSHLTLTHDEKQFLEDVGRYLWGDKDFEDGVVIPMSLHEGLSLLAHTALSFPNSVYRLIFYDPDSDSSKYTTSDESSSDDDMNIYVDDSDSEDFKNTAPPHATSTPPLDSSLVIHHNIL</sequence>
<dbReference type="Proteomes" id="UP000467700">
    <property type="component" value="Unassembled WGS sequence"/>
</dbReference>
<feature type="compositionally biased region" description="Acidic residues" evidence="1">
    <location>
        <begin position="279"/>
        <end position="294"/>
    </location>
</feature>
<evidence type="ECO:0000256" key="1">
    <source>
        <dbReference type="SAM" id="MobiDB-lite"/>
    </source>
</evidence>
<dbReference type="AlphaFoldDB" id="A0A8S0XJ45"/>
<evidence type="ECO:0000313" key="3">
    <source>
        <dbReference type="Proteomes" id="UP000467700"/>
    </source>
</evidence>